<feature type="non-terminal residue" evidence="1">
    <location>
        <position position="141"/>
    </location>
</feature>
<name>A0A812IFN6_9DINO</name>
<protein>
    <submittedName>
        <fullName evidence="1">Uncharacterized protein</fullName>
    </submittedName>
</protein>
<gene>
    <name evidence="1" type="ORF">SNAT2548_LOCUS4014</name>
</gene>
<dbReference type="AlphaFoldDB" id="A0A812IFN6"/>
<comment type="caution">
    <text evidence="1">The sequence shown here is derived from an EMBL/GenBank/DDBJ whole genome shotgun (WGS) entry which is preliminary data.</text>
</comment>
<evidence type="ECO:0000313" key="2">
    <source>
        <dbReference type="Proteomes" id="UP000604046"/>
    </source>
</evidence>
<dbReference type="EMBL" id="CAJNDS010000246">
    <property type="protein sequence ID" value="CAE7033534.1"/>
    <property type="molecule type" value="Genomic_DNA"/>
</dbReference>
<accession>A0A812IFN6</accession>
<organism evidence="1 2">
    <name type="scientific">Symbiodinium natans</name>
    <dbReference type="NCBI Taxonomy" id="878477"/>
    <lineage>
        <taxon>Eukaryota</taxon>
        <taxon>Sar</taxon>
        <taxon>Alveolata</taxon>
        <taxon>Dinophyceae</taxon>
        <taxon>Suessiales</taxon>
        <taxon>Symbiodiniaceae</taxon>
        <taxon>Symbiodinium</taxon>
    </lineage>
</organism>
<dbReference type="Proteomes" id="UP000604046">
    <property type="component" value="Unassembled WGS sequence"/>
</dbReference>
<proteinExistence type="predicted"/>
<reference evidence="1" key="1">
    <citation type="submission" date="2021-02" db="EMBL/GenBank/DDBJ databases">
        <authorList>
            <person name="Dougan E. K."/>
            <person name="Rhodes N."/>
            <person name="Thang M."/>
            <person name="Chan C."/>
        </authorList>
    </citation>
    <scope>NUCLEOTIDE SEQUENCE</scope>
</reference>
<keyword evidence="2" id="KW-1185">Reference proteome</keyword>
<evidence type="ECO:0000313" key="1">
    <source>
        <dbReference type="EMBL" id="CAE7033534.1"/>
    </source>
</evidence>
<sequence>MLVCPTLADTKAVGPAPFDTCRQLPGGKRRRKAIATVDRLQRWSEGERASLHVAGFDRKACNALLATGLCPDHLNTAAALRILRPTQPTPDVAFDDLLKVLRIWLARPTIAVGEIMMVRDEARAGLDLTIFYLDDGVIAAD</sequence>